<protein>
    <submittedName>
        <fullName evidence="2">Uncharacterized protein</fullName>
    </submittedName>
</protein>
<comment type="caution">
    <text evidence="2">The sequence shown here is derived from an EMBL/GenBank/DDBJ whole genome shotgun (WGS) entry which is preliminary data.</text>
</comment>
<organism evidence="2 3">
    <name type="scientific">Nephila pilipes</name>
    <name type="common">Giant wood spider</name>
    <name type="synonym">Nephila maculata</name>
    <dbReference type="NCBI Taxonomy" id="299642"/>
    <lineage>
        <taxon>Eukaryota</taxon>
        <taxon>Metazoa</taxon>
        <taxon>Ecdysozoa</taxon>
        <taxon>Arthropoda</taxon>
        <taxon>Chelicerata</taxon>
        <taxon>Arachnida</taxon>
        <taxon>Araneae</taxon>
        <taxon>Araneomorphae</taxon>
        <taxon>Entelegynae</taxon>
        <taxon>Araneoidea</taxon>
        <taxon>Nephilidae</taxon>
        <taxon>Nephila</taxon>
    </lineage>
</organism>
<sequence length="90" mass="10193">MCYDKFSRLTQGWSEYVILVRLAPPAQPARRSDQPGRGNNGCHHGQGGRHGQQRPQERTRRHNHVAHPASHMAGIIGKGRSAEERFRLMT</sequence>
<evidence type="ECO:0000313" key="2">
    <source>
        <dbReference type="EMBL" id="GFU49759.1"/>
    </source>
</evidence>
<dbReference type="AlphaFoldDB" id="A0A8X6ULS0"/>
<proteinExistence type="predicted"/>
<feature type="compositionally biased region" description="Basic and acidic residues" evidence="1">
    <location>
        <begin position="80"/>
        <end position="90"/>
    </location>
</feature>
<reference evidence="2" key="1">
    <citation type="submission" date="2020-08" db="EMBL/GenBank/DDBJ databases">
        <title>Multicomponent nature underlies the extraordinary mechanical properties of spider dragline silk.</title>
        <authorList>
            <person name="Kono N."/>
            <person name="Nakamura H."/>
            <person name="Mori M."/>
            <person name="Yoshida Y."/>
            <person name="Ohtoshi R."/>
            <person name="Malay A.D."/>
            <person name="Moran D.A.P."/>
            <person name="Tomita M."/>
            <person name="Numata K."/>
            <person name="Arakawa K."/>
        </authorList>
    </citation>
    <scope>NUCLEOTIDE SEQUENCE</scope>
</reference>
<feature type="region of interest" description="Disordered" evidence="1">
    <location>
        <begin position="26"/>
        <end position="90"/>
    </location>
</feature>
<dbReference type="Proteomes" id="UP000887013">
    <property type="component" value="Unassembled WGS sequence"/>
</dbReference>
<keyword evidence="3" id="KW-1185">Reference proteome</keyword>
<evidence type="ECO:0000256" key="1">
    <source>
        <dbReference type="SAM" id="MobiDB-lite"/>
    </source>
</evidence>
<name>A0A8X6ULS0_NEPPI</name>
<gene>
    <name evidence="2" type="ORF">NPIL_548871</name>
</gene>
<accession>A0A8X6ULS0</accession>
<dbReference type="EMBL" id="BMAW01037758">
    <property type="protein sequence ID" value="GFU49759.1"/>
    <property type="molecule type" value="Genomic_DNA"/>
</dbReference>
<evidence type="ECO:0000313" key="3">
    <source>
        <dbReference type="Proteomes" id="UP000887013"/>
    </source>
</evidence>